<organism evidence="1">
    <name type="scientific">uncultured Chloroflexia bacterium</name>
    <dbReference type="NCBI Taxonomy" id="1672391"/>
    <lineage>
        <taxon>Bacteria</taxon>
        <taxon>Bacillati</taxon>
        <taxon>Chloroflexota</taxon>
        <taxon>Chloroflexia</taxon>
        <taxon>environmental samples</taxon>
    </lineage>
</organism>
<proteinExistence type="predicted"/>
<evidence type="ECO:0008006" key="2">
    <source>
        <dbReference type="Google" id="ProtNLM"/>
    </source>
</evidence>
<sequence>QVLDFTSGDFFPRDFTVADFVASAADTDDYDAVAFGQDGTLAWVQAETTAGVAGDKPDTPTISRVIHTLAWGEATGSWLFTAVACSPEELDALVSAFVAAAENQPATPVTEAAASQLRSAVLRSSVVDGTTRNEEVTMTVAYFSDTSNVTREQNQQFSTFVQERLGGPGVVPDGGLFHAEGPTDDGGWWSFDIWESEAPFTQFHETILVPAFAQAGLDTVQLRCLEVAWDTTQVPG</sequence>
<dbReference type="EMBL" id="CADCTR010002257">
    <property type="protein sequence ID" value="CAA9341932.1"/>
    <property type="molecule type" value="Genomic_DNA"/>
</dbReference>
<dbReference type="AlphaFoldDB" id="A0A6J4LTF1"/>
<name>A0A6J4LTF1_9CHLR</name>
<feature type="non-terminal residue" evidence="1">
    <location>
        <position position="1"/>
    </location>
</feature>
<reference evidence="1" key="1">
    <citation type="submission" date="2020-02" db="EMBL/GenBank/DDBJ databases">
        <authorList>
            <person name="Meier V. D."/>
        </authorList>
    </citation>
    <scope>NUCLEOTIDE SEQUENCE</scope>
    <source>
        <strain evidence="1">AVDCRST_MAG93</strain>
    </source>
</reference>
<protein>
    <recommendedName>
        <fullName evidence="2">ABM domain-containing protein</fullName>
    </recommendedName>
</protein>
<gene>
    <name evidence="1" type="ORF">AVDCRST_MAG93-6695</name>
</gene>
<evidence type="ECO:0000313" key="1">
    <source>
        <dbReference type="EMBL" id="CAA9341932.1"/>
    </source>
</evidence>
<accession>A0A6J4LTF1</accession>